<feature type="domain" description="GTPase-associated protein 1 middle" evidence="3">
    <location>
        <begin position="164"/>
        <end position="255"/>
    </location>
</feature>
<evidence type="ECO:0000313" key="5">
    <source>
        <dbReference type="Proteomes" id="UP000588112"/>
    </source>
</evidence>
<protein>
    <submittedName>
        <fullName evidence="4">Uncharacterized protein</fullName>
    </submittedName>
</protein>
<keyword evidence="5" id="KW-1185">Reference proteome</keyword>
<feature type="compositionally biased region" description="Gly residues" evidence="1">
    <location>
        <begin position="568"/>
        <end position="577"/>
    </location>
</feature>
<dbReference type="AlphaFoldDB" id="A0A7W8Z7S6"/>
<feature type="region of interest" description="Disordered" evidence="1">
    <location>
        <begin position="546"/>
        <end position="578"/>
    </location>
</feature>
<gene>
    <name evidence="4" type="ORF">BJ981_004783</name>
</gene>
<feature type="domain" description="GTPase-associated protein 1 N-terminal" evidence="2">
    <location>
        <begin position="1"/>
        <end position="152"/>
    </location>
</feature>
<accession>A0A7W8Z7S6</accession>
<evidence type="ECO:0000259" key="2">
    <source>
        <dbReference type="Pfam" id="PF20013"/>
    </source>
</evidence>
<proteinExistence type="predicted"/>
<dbReference type="InterPro" id="IPR045401">
    <property type="entry name" value="GAP1-M"/>
</dbReference>
<evidence type="ECO:0000256" key="1">
    <source>
        <dbReference type="SAM" id="MobiDB-lite"/>
    </source>
</evidence>
<dbReference type="Pfam" id="PF20014">
    <property type="entry name" value="GAP1-M"/>
    <property type="match status" value="1"/>
</dbReference>
<evidence type="ECO:0000259" key="3">
    <source>
        <dbReference type="Pfam" id="PF20014"/>
    </source>
</evidence>
<sequence>MAWQVHYTSVEAGPAGRAGFQFVAESAGLPQGLTGKIARHLAYKPPPGAPLAPSPEQIARMPVALAYGSLGPAGHPGARESGPSRAPGELSVLARCVYLGRDYSGRYGNFLGHAIVVTEEEMTGLRPVELWGSPLWRDVPASPGADLPDLSDLPPGDGFDPDALAAWLTSGGEAAYARLGELLETVTLALAGGHGRLVLVSADVDEIVRWIAVLSYSLPWPVAARLSFLTYSADPGGAPHLVVGTTPDVWLPADLKAAVFRLDDPPDAAAPAPGRFARTVADCWRRGDLDGIDAIGELSGGPSGKGSDGVPGEQAFEPDMGAALLAFCRGDATVTAEEQSAIARGLSEDLPEWLWDDLARATGRMGFELAAAVRAHAPAETAEWCALRCAALALADPALPTPEPARLPETRASLASDAARALAAVRDLEELGRAVRTAHAVGAPVAAADLERTARALVRDGLGDLARLLDRLPARLGEPAVTGVVLGLEESDDEVRTRMLTDEVSERLWAHDLAHAPRTGTAVVRSLARLRRLSRVEATRELLRLVPPDGPTARDRAATGTEEAGAGDDTGGRGGGAAAARDAGIAEIWEEVPGVAEAAALVDGVGAVLGEVAVLGDVPARAFLAAGLEDPETVRLAHQVRQAVPGYPAKDAEAVLLAAGTREAAEPPDAAAILLRLEELARETHEELHAAAWAVAAAAVAELDPRFRAEVVRRLPDEARAVLARAWIAARTPREEEPALLEVAVRLHLAGETVPELDSWARSRLGGWSMFGSVEARFRRDAELLAGLRELRDAARGRRGRKRGDR</sequence>
<dbReference type="RefSeq" id="WP_184613948.1">
    <property type="nucleotide sequence ID" value="NZ_BOOS01000001.1"/>
</dbReference>
<comment type="caution">
    <text evidence="4">The sequence shown here is derived from an EMBL/GenBank/DDBJ whole genome shotgun (WGS) entry which is preliminary data.</text>
</comment>
<dbReference type="InterPro" id="IPR045402">
    <property type="entry name" value="GAP1-N2"/>
</dbReference>
<dbReference type="EMBL" id="JACHBR010000001">
    <property type="protein sequence ID" value="MBB5629084.1"/>
    <property type="molecule type" value="Genomic_DNA"/>
</dbReference>
<organism evidence="4 5">
    <name type="scientific">Sphaerisporangium krabiense</name>
    <dbReference type="NCBI Taxonomy" id="763782"/>
    <lineage>
        <taxon>Bacteria</taxon>
        <taxon>Bacillati</taxon>
        <taxon>Actinomycetota</taxon>
        <taxon>Actinomycetes</taxon>
        <taxon>Streptosporangiales</taxon>
        <taxon>Streptosporangiaceae</taxon>
        <taxon>Sphaerisporangium</taxon>
    </lineage>
</organism>
<dbReference type="Pfam" id="PF20013">
    <property type="entry name" value="GAP1-N2"/>
    <property type="match status" value="1"/>
</dbReference>
<name>A0A7W8Z7S6_9ACTN</name>
<reference evidence="4 5" key="1">
    <citation type="submission" date="2020-08" db="EMBL/GenBank/DDBJ databases">
        <title>Sequencing the genomes of 1000 actinobacteria strains.</title>
        <authorList>
            <person name="Klenk H.-P."/>
        </authorList>
    </citation>
    <scope>NUCLEOTIDE SEQUENCE [LARGE SCALE GENOMIC DNA]</scope>
    <source>
        <strain evidence="4 5">DSM 45790</strain>
    </source>
</reference>
<evidence type="ECO:0000313" key="4">
    <source>
        <dbReference type="EMBL" id="MBB5629084.1"/>
    </source>
</evidence>
<dbReference type="Proteomes" id="UP000588112">
    <property type="component" value="Unassembled WGS sequence"/>
</dbReference>